<dbReference type="SUPFAM" id="SSF52980">
    <property type="entry name" value="Restriction endonuclease-like"/>
    <property type="match status" value="1"/>
</dbReference>
<organism evidence="17 18">
    <name type="scientific">Kandleria vitulina DSM 20405</name>
    <dbReference type="NCBI Taxonomy" id="1410657"/>
    <lineage>
        <taxon>Bacteria</taxon>
        <taxon>Bacillati</taxon>
        <taxon>Bacillota</taxon>
        <taxon>Erysipelotrichia</taxon>
        <taxon>Erysipelotrichales</taxon>
        <taxon>Coprobacillaceae</taxon>
        <taxon>Kandleria</taxon>
    </lineage>
</organism>
<evidence type="ECO:0000256" key="14">
    <source>
        <dbReference type="PROSITE-ProRule" id="PRU00560"/>
    </source>
</evidence>
<keyword evidence="1" id="KW-0540">Nuclease</keyword>
<dbReference type="GO" id="GO:0005829">
    <property type="term" value="C:cytosol"/>
    <property type="evidence" value="ECO:0007669"/>
    <property type="project" value="TreeGrafter"/>
</dbReference>
<dbReference type="PANTHER" id="PTHR11070">
    <property type="entry name" value="UVRD / RECB / PCRA DNA HELICASE FAMILY MEMBER"/>
    <property type="match status" value="1"/>
</dbReference>
<accession>A0A0R2HM13</accession>
<dbReference type="GO" id="GO:0033202">
    <property type="term" value="C:DNA helicase complex"/>
    <property type="evidence" value="ECO:0007669"/>
    <property type="project" value="TreeGrafter"/>
</dbReference>
<gene>
    <name evidence="17" type="ORF">IV49_GL000046</name>
</gene>
<dbReference type="GO" id="GO:0043138">
    <property type="term" value="F:3'-5' DNA helicase activity"/>
    <property type="evidence" value="ECO:0007669"/>
    <property type="project" value="UniProtKB-EC"/>
</dbReference>
<evidence type="ECO:0000256" key="5">
    <source>
        <dbReference type="ARBA" id="ARBA00022806"/>
    </source>
</evidence>
<dbReference type="GO" id="GO:0004527">
    <property type="term" value="F:exonuclease activity"/>
    <property type="evidence" value="ECO:0007669"/>
    <property type="project" value="UniProtKB-KW"/>
</dbReference>
<evidence type="ECO:0000256" key="8">
    <source>
        <dbReference type="ARBA" id="ARBA00023125"/>
    </source>
</evidence>
<evidence type="ECO:0000256" key="1">
    <source>
        <dbReference type="ARBA" id="ARBA00022722"/>
    </source>
</evidence>
<feature type="binding site" evidence="14">
    <location>
        <begin position="23"/>
        <end position="30"/>
    </location>
    <ligand>
        <name>ATP</name>
        <dbReference type="ChEBI" id="CHEBI:30616"/>
    </ligand>
</feature>
<evidence type="ECO:0000256" key="4">
    <source>
        <dbReference type="ARBA" id="ARBA00022801"/>
    </source>
</evidence>
<dbReference type="InterPro" id="IPR027417">
    <property type="entry name" value="P-loop_NTPase"/>
</dbReference>
<dbReference type="GO" id="GO:0005524">
    <property type="term" value="F:ATP binding"/>
    <property type="evidence" value="ECO:0007669"/>
    <property type="project" value="UniProtKB-UniRule"/>
</dbReference>
<reference evidence="17 18" key="1">
    <citation type="journal article" date="2015" name="Genome Announc.">
        <title>Expanding the biotechnology potential of lactobacilli through comparative genomics of 213 strains and associated genera.</title>
        <authorList>
            <person name="Sun Z."/>
            <person name="Harris H.M."/>
            <person name="McCann A."/>
            <person name="Guo C."/>
            <person name="Argimon S."/>
            <person name="Zhang W."/>
            <person name="Yang X."/>
            <person name="Jeffery I.B."/>
            <person name="Cooney J.C."/>
            <person name="Kagawa T.F."/>
            <person name="Liu W."/>
            <person name="Song Y."/>
            <person name="Salvetti E."/>
            <person name="Wrobel A."/>
            <person name="Rasinkangas P."/>
            <person name="Parkhill J."/>
            <person name="Rea M.C."/>
            <person name="O'Sullivan O."/>
            <person name="Ritari J."/>
            <person name="Douillard F.P."/>
            <person name="Paul Ross R."/>
            <person name="Yang R."/>
            <person name="Briner A.E."/>
            <person name="Felis G.E."/>
            <person name="de Vos W.M."/>
            <person name="Barrangou R."/>
            <person name="Klaenhammer T.R."/>
            <person name="Caufield P.W."/>
            <person name="Cui Y."/>
            <person name="Zhang H."/>
            <person name="O'Toole P.W."/>
        </authorList>
    </citation>
    <scope>NUCLEOTIDE SEQUENCE [LARGE SCALE GENOMIC DNA]</scope>
    <source>
        <strain evidence="17 18">DSM 20405</strain>
    </source>
</reference>
<keyword evidence="18" id="KW-1185">Reference proteome</keyword>
<dbReference type="InterPro" id="IPR011335">
    <property type="entry name" value="Restrct_endonuc-II-like"/>
</dbReference>
<evidence type="ECO:0000256" key="11">
    <source>
        <dbReference type="ARBA" id="ARBA00034617"/>
    </source>
</evidence>
<evidence type="ECO:0000256" key="9">
    <source>
        <dbReference type="ARBA" id="ARBA00023204"/>
    </source>
</evidence>
<dbReference type="InterPro" id="IPR014016">
    <property type="entry name" value="UvrD-like_ATP-bd"/>
</dbReference>
<keyword evidence="2 14" id="KW-0547">Nucleotide-binding</keyword>
<dbReference type="AlphaFoldDB" id="A0A0R2HM13"/>
<proteinExistence type="predicted"/>
<keyword evidence="7 14" id="KW-0067">ATP-binding</keyword>
<protein>
    <recommendedName>
        <fullName evidence="12">DNA 3'-5' helicase</fullName>
        <ecNumber evidence="12">5.6.2.4</ecNumber>
    </recommendedName>
</protein>
<dbReference type="InterPro" id="IPR000212">
    <property type="entry name" value="DNA_helicase_UvrD/REP"/>
</dbReference>
<dbReference type="Gene3D" id="3.40.50.300">
    <property type="entry name" value="P-loop containing nucleotide triphosphate hydrolases"/>
    <property type="match status" value="4"/>
</dbReference>
<dbReference type="Pfam" id="PF00580">
    <property type="entry name" value="UvrD-helicase"/>
    <property type="match status" value="1"/>
</dbReference>
<evidence type="ECO:0000313" key="18">
    <source>
        <dbReference type="Proteomes" id="UP000051841"/>
    </source>
</evidence>
<comment type="catalytic activity">
    <reaction evidence="11">
        <text>Couples ATP hydrolysis with the unwinding of duplex DNA by translocating in the 3'-5' direction.</text>
        <dbReference type="EC" id="5.6.2.4"/>
    </reaction>
</comment>
<dbReference type="InterPro" id="IPR011604">
    <property type="entry name" value="PDDEXK-like_dom_sf"/>
</dbReference>
<name>A0A0R2HM13_9FIRM</name>
<feature type="domain" description="UvrD-like helicase ATP-binding" evidence="15">
    <location>
        <begin position="2"/>
        <end position="477"/>
    </location>
</feature>
<dbReference type="EMBL" id="JQBL01000001">
    <property type="protein sequence ID" value="KRN51429.1"/>
    <property type="molecule type" value="Genomic_DNA"/>
</dbReference>
<evidence type="ECO:0000256" key="6">
    <source>
        <dbReference type="ARBA" id="ARBA00022839"/>
    </source>
</evidence>
<dbReference type="PROSITE" id="PS51217">
    <property type="entry name" value="UVRD_HELICASE_CTER"/>
    <property type="match status" value="1"/>
</dbReference>
<evidence type="ECO:0000259" key="16">
    <source>
        <dbReference type="PROSITE" id="PS51217"/>
    </source>
</evidence>
<dbReference type="InterPro" id="IPR014017">
    <property type="entry name" value="DNA_helicase_UvrD-like_C"/>
</dbReference>
<keyword evidence="5 14" id="KW-0347">Helicase</keyword>
<dbReference type="Pfam" id="PF12705">
    <property type="entry name" value="PDDEXK_1"/>
    <property type="match status" value="1"/>
</dbReference>
<evidence type="ECO:0000256" key="13">
    <source>
        <dbReference type="ARBA" id="ARBA00048988"/>
    </source>
</evidence>
<dbReference type="InterPro" id="IPR038726">
    <property type="entry name" value="PDDEXK_AddAB-type"/>
</dbReference>
<evidence type="ECO:0000256" key="3">
    <source>
        <dbReference type="ARBA" id="ARBA00022763"/>
    </source>
</evidence>
<dbReference type="Proteomes" id="UP000051841">
    <property type="component" value="Unassembled WGS sequence"/>
</dbReference>
<evidence type="ECO:0000259" key="15">
    <source>
        <dbReference type="PROSITE" id="PS51198"/>
    </source>
</evidence>
<dbReference type="Gene3D" id="1.10.486.10">
    <property type="entry name" value="PCRA, domain 4"/>
    <property type="match status" value="1"/>
</dbReference>
<keyword evidence="9" id="KW-0234">DNA repair</keyword>
<sequence length="1170" mass="136358">MPKYNKEQQAAIDIRNRSILVSAPAGSGKTRILVARIADLIVKDRYDISEFLVLTFTDAAGQEMKQRLNDTLHDLLDEADDPSLQQHIAKSLSQLPHAYITTFDSFCKSLLEKYGYLVDVMPGFEVNATPRLMQSEVLDECFKEWIKDPRFKDYASRHNLKNSFDDFKSTLYSFLDKTNAFVDFHEFLSAIHDRFYDFDDFSDSEIFTLMVDLYKEAYKKALSHFNVLSLYAQSHNIDDFFVGSEDKPSPSESLLDYIDDHLKTLNMPITSDMFFKLLKDKPEKSTTIKWKDLGIEEDVKKQFNSLKTKVLEPISKLEKSLHIDNMEDFKCILHDSYNDLLFLLGKDGLLDQFQSAYDRKKKAVNQLDFHDLEAYATLLLDNQYPVVEKLNHTLKEIMIDEYQDTNQIQENLVTKIANYDKEIPLFMVGDMKQAIYRFRQADPSIFSKKFESFTKLDDMTDEDKNIRIDLKYNYRSQKCVLDSINFIFDSIMDKDVGGLDYIYGENAILRYDFSVKKDPPLNKLKEMHCYDSEMLLAMTHDDHSYSKSEFEAHMVAQKIIKMKEEGYSFKDFAVLMRNATDFMTYKKIFEQYHIASNVTLSKGLLTSNEAKSLVAMMKALYDPYDDIALLSVLRNRFLFSYFDENTLLSIKQEGSLYDSLKESDNEKAIHFLEVFHKLREDALKESPYMTLKNILAASDYHCFVSSLINGEQRSANIDALLELARGSQFVYLKDFIDFIDAGNEASPGCIASDDIDAVSFMTIHKSKGLQFKVVFVSALQHQFNISDETAFILLDKEKGIASSLRSYQDTPSYGPVLCDFSNPYRDVISKYIHKEALNEEMRILYVALTRAEDKLILTGVLKDTSTLTSLAREVKANDSDPNHKRGHSVVYNLNMRQKNNYLDWILMALLRHPDFVEDLKRYKPDFSLKLSRSSFKELENEDTQLARFHLSIHNSEDIAKAIPSYVRKEVENQYDRYQEYYDYTYPYEDQMRSVAVTTLQKQEDHAILDLDETKRSNAASLGTLVHTLLSYLNFKDDDLDQLILHLKENQFFIDNDYQRIIDYKSHLEDFITSDLYRMIASSSKIYKEKPFRYKKDQIINGIFDLVFIKDDQVYVVDYKTDHITKRNSITSLVEKHKVQIELYKEVLFHYFNMPVKGYVYYLETNQVVEV</sequence>
<evidence type="ECO:0000256" key="12">
    <source>
        <dbReference type="ARBA" id="ARBA00034808"/>
    </source>
</evidence>
<dbReference type="SUPFAM" id="SSF52540">
    <property type="entry name" value="P-loop containing nucleoside triphosphate hydrolases"/>
    <property type="match status" value="1"/>
</dbReference>
<keyword evidence="3" id="KW-0227">DNA damage</keyword>
<dbReference type="PANTHER" id="PTHR11070:SF48">
    <property type="entry name" value="ATP-DEPENDENT HELICASE_NUCLEASE SUBUNIT A"/>
    <property type="match status" value="1"/>
</dbReference>
<dbReference type="PROSITE" id="PS51198">
    <property type="entry name" value="UVRD_HELICASE_ATP_BIND"/>
    <property type="match status" value="1"/>
</dbReference>
<evidence type="ECO:0000313" key="17">
    <source>
        <dbReference type="EMBL" id="KRN51429.1"/>
    </source>
</evidence>
<dbReference type="GO" id="GO:0000725">
    <property type="term" value="P:recombinational repair"/>
    <property type="evidence" value="ECO:0007669"/>
    <property type="project" value="TreeGrafter"/>
</dbReference>
<evidence type="ECO:0000256" key="7">
    <source>
        <dbReference type="ARBA" id="ARBA00022840"/>
    </source>
</evidence>
<keyword evidence="6" id="KW-0269">Exonuclease</keyword>
<keyword evidence="10" id="KW-0413">Isomerase</keyword>
<dbReference type="GO" id="GO:0003677">
    <property type="term" value="F:DNA binding"/>
    <property type="evidence" value="ECO:0007669"/>
    <property type="project" value="UniProtKB-KW"/>
</dbReference>
<keyword evidence="8" id="KW-0238">DNA-binding</keyword>
<comment type="caution">
    <text evidence="17">The sequence shown here is derived from an EMBL/GenBank/DDBJ whole genome shotgun (WGS) entry which is preliminary data.</text>
</comment>
<dbReference type="GO" id="GO:0016887">
    <property type="term" value="F:ATP hydrolysis activity"/>
    <property type="evidence" value="ECO:0007669"/>
    <property type="project" value="RHEA"/>
</dbReference>
<evidence type="ECO:0000256" key="10">
    <source>
        <dbReference type="ARBA" id="ARBA00023235"/>
    </source>
</evidence>
<evidence type="ECO:0000256" key="2">
    <source>
        <dbReference type="ARBA" id="ARBA00022741"/>
    </source>
</evidence>
<dbReference type="RefSeq" id="WP_031590045.1">
    <property type="nucleotide sequence ID" value="NZ_JQBL01000001.1"/>
</dbReference>
<comment type="catalytic activity">
    <reaction evidence="13">
        <text>ATP + H2O = ADP + phosphate + H(+)</text>
        <dbReference type="Rhea" id="RHEA:13065"/>
        <dbReference type="ChEBI" id="CHEBI:15377"/>
        <dbReference type="ChEBI" id="CHEBI:15378"/>
        <dbReference type="ChEBI" id="CHEBI:30616"/>
        <dbReference type="ChEBI" id="CHEBI:43474"/>
        <dbReference type="ChEBI" id="CHEBI:456216"/>
        <dbReference type="EC" id="5.6.2.4"/>
    </reaction>
</comment>
<dbReference type="Gene3D" id="3.90.320.10">
    <property type="match status" value="1"/>
</dbReference>
<dbReference type="Pfam" id="PF13361">
    <property type="entry name" value="UvrD_C"/>
    <property type="match status" value="1"/>
</dbReference>
<dbReference type="EC" id="5.6.2.4" evidence="12"/>
<keyword evidence="4 14" id="KW-0378">Hydrolase</keyword>
<dbReference type="PATRIC" id="fig|1410657.5.peg.48"/>
<feature type="domain" description="UvrD-like helicase C-terminal" evidence="16">
    <location>
        <begin position="506"/>
        <end position="768"/>
    </location>
</feature>